<accession>A0ABU8CJA3</accession>
<gene>
    <name evidence="1" type="ORF">V8Q02_12780</name>
</gene>
<keyword evidence="2" id="KW-1185">Reference proteome</keyword>
<dbReference type="EMBL" id="JBAMYC010000006">
    <property type="protein sequence ID" value="MEI1248879.1"/>
    <property type="molecule type" value="Genomic_DNA"/>
</dbReference>
<dbReference type="RefSeq" id="WP_264396624.1">
    <property type="nucleotide sequence ID" value="NZ_JBAMYB010000006.1"/>
</dbReference>
<evidence type="ECO:0000313" key="2">
    <source>
        <dbReference type="Proteomes" id="UP001531129"/>
    </source>
</evidence>
<name>A0ABU8CJA3_9HYPH</name>
<evidence type="ECO:0000313" key="1">
    <source>
        <dbReference type="EMBL" id="MEI1248879.1"/>
    </source>
</evidence>
<proteinExistence type="predicted"/>
<protein>
    <submittedName>
        <fullName evidence="1">Uncharacterized protein</fullName>
    </submittedName>
</protein>
<reference evidence="1 2" key="1">
    <citation type="submission" date="2024-01" db="EMBL/GenBank/DDBJ databases">
        <title>Draft genome sequences of three bacterial strains isolated from Acacia saligna represent a potential new species within the genus Rhizobium.</title>
        <authorList>
            <person name="Tambong J.T."/>
            <person name="Mnasri B."/>
        </authorList>
    </citation>
    <scope>NUCLEOTIDE SEQUENCE [LARGE SCALE GENOMIC DNA]</scope>
    <source>
        <strain evidence="1 2">1AS12I</strain>
    </source>
</reference>
<dbReference type="Proteomes" id="UP001531129">
    <property type="component" value="Unassembled WGS sequence"/>
</dbReference>
<organism evidence="1 2">
    <name type="scientific">Rhizobium aouanii</name>
    <dbReference type="NCBI Taxonomy" id="3118145"/>
    <lineage>
        <taxon>Bacteria</taxon>
        <taxon>Pseudomonadati</taxon>
        <taxon>Pseudomonadota</taxon>
        <taxon>Alphaproteobacteria</taxon>
        <taxon>Hyphomicrobiales</taxon>
        <taxon>Rhizobiaceae</taxon>
        <taxon>Rhizobium/Agrobacterium group</taxon>
        <taxon>Rhizobium</taxon>
    </lineage>
</organism>
<sequence length="160" mass="18541">MIRALVALGISTEMKLHRKGAREMYSPWANRMIDAYVFGRSYQERERGQRGSVEAALDANDPDWRTRELIIMPSHVASVDHPDILDMIDLAHSAGFDVVAASVIFSWDGGDNRADFPNIWRMPWDERWTIPNPWTEDNLQDQLEMLGRELWTRICKKQTP</sequence>
<comment type="caution">
    <text evidence="1">The sequence shown here is derived from an EMBL/GenBank/DDBJ whole genome shotgun (WGS) entry which is preliminary data.</text>
</comment>